<evidence type="ECO:0000313" key="4">
    <source>
        <dbReference type="EMBL" id="CAI4015356.1"/>
    </source>
</evidence>
<dbReference type="EMBL" id="CAMXCT030006527">
    <property type="protein sequence ID" value="CAL4802668.1"/>
    <property type="molecule type" value="Genomic_DNA"/>
</dbReference>
<evidence type="ECO:0000313" key="6">
    <source>
        <dbReference type="Proteomes" id="UP001152797"/>
    </source>
</evidence>
<dbReference type="Proteomes" id="UP001152797">
    <property type="component" value="Unassembled WGS sequence"/>
</dbReference>
<dbReference type="GO" id="GO:0003723">
    <property type="term" value="F:RNA binding"/>
    <property type="evidence" value="ECO:0007669"/>
    <property type="project" value="InterPro"/>
</dbReference>
<dbReference type="EMBL" id="CAMXCT010006527">
    <property type="protein sequence ID" value="CAI4015356.1"/>
    <property type="molecule type" value="Genomic_DNA"/>
</dbReference>
<gene>
    <name evidence="4" type="ORF">C1SCF055_LOCUS40190</name>
</gene>
<dbReference type="InterPro" id="IPR020103">
    <property type="entry name" value="PsdUridine_synth_cat_dom_sf"/>
</dbReference>
<reference evidence="5 6" key="2">
    <citation type="submission" date="2024-05" db="EMBL/GenBank/DDBJ databases">
        <authorList>
            <person name="Chen Y."/>
            <person name="Shah S."/>
            <person name="Dougan E. K."/>
            <person name="Thang M."/>
            <person name="Chan C."/>
        </authorList>
    </citation>
    <scope>NUCLEOTIDE SEQUENCE [LARGE SCALE GENOMIC DNA]</scope>
</reference>
<reference evidence="4" key="1">
    <citation type="submission" date="2022-10" db="EMBL/GenBank/DDBJ databases">
        <authorList>
            <person name="Chen Y."/>
            <person name="Dougan E. K."/>
            <person name="Chan C."/>
            <person name="Rhodes N."/>
            <person name="Thang M."/>
        </authorList>
    </citation>
    <scope>NUCLEOTIDE SEQUENCE</scope>
</reference>
<keyword evidence="6" id="KW-1185">Reference proteome</keyword>
<dbReference type="SUPFAM" id="SSF55120">
    <property type="entry name" value="Pseudouridine synthase"/>
    <property type="match status" value="1"/>
</dbReference>
<sequence>MAAKGSGQVLGMLRSSWLVALSWLSSMAQKRLDSNVVCWSSATAACKEHWTVAMLLFQTARKGLRVDVISFGGGIAISRTWEAALGLLGQMSTVQLEQNVLCQGAAAALCAWNWALHLAEEPNEVLMDTCILNCMTSGNWAKALELFVDSEWDEPMRSPASFLYLLGSLCVDDAGVIHPMCLEAPLAAVERPLGAQALELDVGAKVFVGHCDAGSVTNPCLRGEALQRGLRQVLQLLPSLSLAELQRSAWGAAGAAGAAGAGGFRFWKRLQEELIARVYQLKRQSLVDFWQKSGEDVTGVLWSCNMAGMVTETCRRLVANVLRDAGRLLDARQLHPLQADRVVLLKPSGWGVCDGESELQLLDLAKERFGSLPIFKDPRHWHGFLHRIDVPCSGLILLAKTYEAFYDLQLQLQIGEILRDYVVLCHGLFPPRRRSLRAALWCRGFVTFSGRGRPAVSRVKAMAQFRHFFRSYTLAAVQILTGRQHQIRSHFAHVGHPTIHDSLYEALATLAEDGAISPRNWLHRYHLAYNEADGRRSEWRENLPEDLQQSLGRLHHWRGGTTGEALHSAGLCHGRAASNWIQKQREFCGSERMTRAVVIHEQLQDILAYWIILAWG</sequence>
<evidence type="ECO:0000313" key="5">
    <source>
        <dbReference type="EMBL" id="CAL4802668.1"/>
    </source>
</evidence>
<feature type="signal peptide" evidence="2">
    <location>
        <begin position="1"/>
        <end position="28"/>
    </location>
</feature>
<keyword evidence="5" id="KW-0346">Stress response</keyword>
<dbReference type="AlphaFoldDB" id="A0A9P1GIN5"/>
<evidence type="ECO:0000259" key="3">
    <source>
        <dbReference type="Pfam" id="PF00849"/>
    </source>
</evidence>
<organism evidence="4">
    <name type="scientific">Cladocopium goreaui</name>
    <dbReference type="NCBI Taxonomy" id="2562237"/>
    <lineage>
        <taxon>Eukaryota</taxon>
        <taxon>Sar</taxon>
        <taxon>Alveolata</taxon>
        <taxon>Dinophyceae</taxon>
        <taxon>Suessiales</taxon>
        <taxon>Symbiodiniaceae</taxon>
        <taxon>Cladocopium</taxon>
    </lineage>
</organism>
<dbReference type="CDD" id="cd02869">
    <property type="entry name" value="PseudoU_synth_RluA_like"/>
    <property type="match status" value="1"/>
</dbReference>
<accession>A0A9P1GIN5</accession>
<keyword evidence="2" id="KW-0732">Signal</keyword>
<evidence type="ECO:0000256" key="1">
    <source>
        <dbReference type="ARBA" id="ARBA00010876"/>
    </source>
</evidence>
<feature type="domain" description="Pseudouridine synthase RsuA/RluA-like" evidence="3">
    <location>
        <begin position="344"/>
        <end position="493"/>
    </location>
</feature>
<dbReference type="GO" id="GO:0000455">
    <property type="term" value="P:enzyme-directed rRNA pseudouridine synthesis"/>
    <property type="evidence" value="ECO:0007669"/>
    <property type="project" value="TreeGrafter"/>
</dbReference>
<evidence type="ECO:0000256" key="2">
    <source>
        <dbReference type="SAM" id="SignalP"/>
    </source>
</evidence>
<dbReference type="Gene3D" id="3.30.2350.10">
    <property type="entry name" value="Pseudouridine synthase"/>
    <property type="match status" value="1"/>
</dbReference>
<dbReference type="InterPro" id="IPR006145">
    <property type="entry name" value="PsdUridine_synth_RsuA/RluA"/>
</dbReference>
<comment type="caution">
    <text evidence="4">The sequence shown here is derived from an EMBL/GenBank/DDBJ whole genome shotgun (WGS) entry which is preliminary data.</text>
</comment>
<dbReference type="PANTHER" id="PTHR21600">
    <property type="entry name" value="MITOCHONDRIAL RNA PSEUDOURIDINE SYNTHASE"/>
    <property type="match status" value="1"/>
</dbReference>
<dbReference type="Pfam" id="PF00849">
    <property type="entry name" value="PseudoU_synth_2"/>
    <property type="match status" value="1"/>
</dbReference>
<proteinExistence type="inferred from homology"/>
<name>A0A9P1GIN5_9DINO</name>
<dbReference type="PANTHER" id="PTHR21600:SF44">
    <property type="entry name" value="RIBOSOMAL LARGE SUBUNIT PSEUDOURIDINE SYNTHASE D"/>
    <property type="match status" value="1"/>
</dbReference>
<dbReference type="OrthoDB" id="406646at2759"/>
<protein>
    <submittedName>
        <fullName evidence="5">Heat shock protein 75 kDa, mitochondrial</fullName>
    </submittedName>
</protein>
<feature type="chain" id="PRO_5043272842" evidence="2">
    <location>
        <begin position="29"/>
        <end position="616"/>
    </location>
</feature>
<dbReference type="EMBL" id="CAMXCT020006527">
    <property type="protein sequence ID" value="CAL1168731.1"/>
    <property type="molecule type" value="Genomic_DNA"/>
</dbReference>
<dbReference type="GO" id="GO:0009982">
    <property type="term" value="F:pseudouridine synthase activity"/>
    <property type="evidence" value="ECO:0007669"/>
    <property type="project" value="InterPro"/>
</dbReference>
<comment type="similarity">
    <text evidence="1">Belongs to the pseudouridine synthase RluA family.</text>
</comment>
<dbReference type="InterPro" id="IPR050188">
    <property type="entry name" value="RluA_PseudoU_synthase"/>
</dbReference>